<evidence type="ECO:0000256" key="1">
    <source>
        <dbReference type="SAM" id="MobiDB-lite"/>
    </source>
</evidence>
<keyword evidence="3" id="KW-1185">Reference proteome</keyword>
<comment type="caution">
    <text evidence="2">The sequence shown here is derived from an EMBL/GenBank/DDBJ whole genome shotgun (WGS) entry which is preliminary data.</text>
</comment>
<dbReference type="AlphaFoldDB" id="A0A5N6NN62"/>
<dbReference type="Proteomes" id="UP000326396">
    <property type="component" value="Linkage Group LG18"/>
</dbReference>
<gene>
    <name evidence="2" type="ORF">E3N88_18434</name>
</gene>
<proteinExistence type="predicted"/>
<evidence type="ECO:0000313" key="3">
    <source>
        <dbReference type="Proteomes" id="UP000326396"/>
    </source>
</evidence>
<evidence type="ECO:0000313" key="2">
    <source>
        <dbReference type="EMBL" id="KAD4981763.1"/>
    </source>
</evidence>
<feature type="region of interest" description="Disordered" evidence="1">
    <location>
        <begin position="71"/>
        <end position="96"/>
    </location>
</feature>
<sequence>MPGFSLERLVNESSTPTNLWVEHPLQSQHGKASLMPLKMHRYNCSMSVKLMFRLSHCTLRQRSINTCKHKARMLSRPKKANDTHAKTSTNPASKKEVAAVETVHEMASMVCNEKESQTVDQKTIEKCVEDVTVMDSVGSKCLESESADDRIILES</sequence>
<dbReference type="EMBL" id="SZYD01000010">
    <property type="protein sequence ID" value="KAD4981763.1"/>
    <property type="molecule type" value="Genomic_DNA"/>
</dbReference>
<name>A0A5N6NN62_9ASTR</name>
<reference evidence="2 3" key="1">
    <citation type="submission" date="2019-05" db="EMBL/GenBank/DDBJ databases">
        <title>Mikania micrantha, genome provides insights into the molecular mechanism of rapid growth.</title>
        <authorList>
            <person name="Liu B."/>
        </authorList>
    </citation>
    <scope>NUCLEOTIDE SEQUENCE [LARGE SCALE GENOMIC DNA]</scope>
    <source>
        <strain evidence="2">NLD-2019</strain>
        <tissue evidence="2">Leaf</tissue>
    </source>
</reference>
<protein>
    <submittedName>
        <fullName evidence="2">Uncharacterized protein</fullName>
    </submittedName>
</protein>
<organism evidence="2 3">
    <name type="scientific">Mikania micrantha</name>
    <name type="common">bitter vine</name>
    <dbReference type="NCBI Taxonomy" id="192012"/>
    <lineage>
        <taxon>Eukaryota</taxon>
        <taxon>Viridiplantae</taxon>
        <taxon>Streptophyta</taxon>
        <taxon>Embryophyta</taxon>
        <taxon>Tracheophyta</taxon>
        <taxon>Spermatophyta</taxon>
        <taxon>Magnoliopsida</taxon>
        <taxon>eudicotyledons</taxon>
        <taxon>Gunneridae</taxon>
        <taxon>Pentapetalae</taxon>
        <taxon>asterids</taxon>
        <taxon>campanulids</taxon>
        <taxon>Asterales</taxon>
        <taxon>Asteraceae</taxon>
        <taxon>Asteroideae</taxon>
        <taxon>Heliantheae alliance</taxon>
        <taxon>Eupatorieae</taxon>
        <taxon>Mikania</taxon>
    </lineage>
</organism>
<accession>A0A5N6NN62</accession>